<reference evidence="1 2" key="1">
    <citation type="submission" date="2013-01" db="EMBL/GenBank/DDBJ databases">
        <authorList>
            <person name="Harkins D.M."/>
            <person name="Durkin A.S."/>
            <person name="Brinkac L.M."/>
            <person name="Haft D.H."/>
            <person name="Selengut J.D."/>
            <person name="Sanka R."/>
            <person name="DePew J."/>
            <person name="Purushe J."/>
            <person name="Chanthongthip A."/>
            <person name="Lattana O."/>
            <person name="Phetsouvanh R."/>
            <person name="Newton P.N."/>
            <person name="Vinetz J.M."/>
            <person name="Sutton G.G."/>
            <person name="Nierman W.C."/>
            <person name="Fouts D.E."/>
        </authorList>
    </citation>
    <scope>NUCLEOTIDE SEQUENCE [LARGE SCALE GENOMIC DNA]</scope>
    <source>
        <strain evidence="1 2">UI 13098</strain>
    </source>
</reference>
<sequence>MKNKFNRLSLNELEEIKKRWGASTPGPWKSFIEGRDHTSGSDFIRTSKNDIELSGASVADQDFIANAKQDIPRLIAEIEFLWKIISTIE</sequence>
<protein>
    <submittedName>
        <fullName evidence="1">Uncharacterized protein</fullName>
    </submittedName>
</protein>
<gene>
    <name evidence="1" type="ORF">LEP1GSC108_0246</name>
</gene>
<organism evidence="1 2">
    <name type="scientific">Leptospira weilii str. UI 13098</name>
    <dbReference type="NCBI Taxonomy" id="1088542"/>
    <lineage>
        <taxon>Bacteria</taxon>
        <taxon>Pseudomonadati</taxon>
        <taxon>Spirochaetota</taxon>
        <taxon>Spirochaetia</taxon>
        <taxon>Leptospirales</taxon>
        <taxon>Leptospiraceae</taxon>
        <taxon>Leptospira</taxon>
    </lineage>
</organism>
<dbReference type="EMBL" id="AHNU02000008">
    <property type="protein sequence ID" value="EMN92493.1"/>
    <property type="molecule type" value="Genomic_DNA"/>
</dbReference>
<name>M6QJ09_9LEPT</name>
<proteinExistence type="predicted"/>
<dbReference type="Proteomes" id="UP000012118">
    <property type="component" value="Unassembled WGS sequence"/>
</dbReference>
<dbReference type="AlphaFoldDB" id="M6QJ09"/>
<dbReference type="RefSeq" id="WP_004502346.1">
    <property type="nucleotide sequence ID" value="NZ_AHNU02000008.1"/>
</dbReference>
<accession>M6QJ09</accession>
<comment type="caution">
    <text evidence="1">The sequence shown here is derived from an EMBL/GenBank/DDBJ whole genome shotgun (WGS) entry which is preliminary data.</text>
</comment>
<keyword evidence="2" id="KW-1185">Reference proteome</keyword>
<evidence type="ECO:0000313" key="1">
    <source>
        <dbReference type="EMBL" id="EMN92493.1"/>
    </source>
</evidence>
<evidence type="ECO:0000313" key="2">
    <source>
        <dbReference type="Proteomes" id="UP000012118"/>
    </source>
</evidence>